<accession>A0A0B7B4J8</accession>
<gene>
    <name evidence="1" type="primary">ORF164357</name>
</gene>
<sequence>DLEKNSRTITERNTFLLEHSNRGLPIIENAFDAALSTRGVTAKEIAIFIFGPLE</sequence>
<reference evidence="1" key="1">
    <citation type="submission" date="2014-12" db="EMBL/GenBank/DDBJ databases">
        <title>Insight into the proteome of Arion vulgaris.</title>
        <authorList>
            <person name="Aradska J."/>
            <person name="Bulat T."/>
            <person name="Smidak R."/>
            <person name="Sarate P."/>
            <person name="Gangsoo J."/>
            <person name="Sialana F."/>
            <person name="Bilban M."/>
            <person name="Lubec G."/>
        </authorList>
    </citation>
    <scope>NUCLEOTIDE SEQUENCE</scope>
    <source>
        <tissue evidence="1">Skin</tissue>
    </source>
</reference>
<evidence type="ECO:0000313" key="1">
    <source>
        <dbReference type="EMBL" id="CEK88279.1"/>
    </source>
</evidence>
<organism evidence="1">
    <name type="scientific">Arion vulgaris</name>
    <dbReference type="NCBI Taxonomy" id="1028688"/>
    <lineage>
        <taxon>Eukaryota</taxon>
        <taxon>Metazoa</taxon>
        <taxon>Spiralia</taxon>
        <taxon>Lophotrochozoa</taxon>
        <taxon>Mollusca</taxon>
        <taxon>Gastropoda</taxon>
        <taxon>Heterobranchia</taxon>
        <taxon>Euthyneura</taxon>
        <taxon>Panpulmonata</taxon>
        <taxon>Eupulmonata</taxon>
        <taxon>Stylommatophora</taxon>
        <taxon>Helicina</taxon>
        <taxon>Arionoidea</taxon>
        <taxon>Arionidae</taxon>
        <taxon>Arion</taxon>
    </lineage>
</organism>
<name>A0A0B7B4J8_9EUPU</name>
<proteinExistence type="predicted"/>
<dbReference type="EMBL" id="HACG01041414">
    <property type="protein sequence ID" value="CEK88279.1"/>
    <property type="molecule type" value="Transcribed_RNA"/>
</dbReference>
<feature type="non-terminal residue" evidence="1">
    <location>
        <position position="1"/>
    </location>
</feature>
<protein>
    <submittedName>
        <fullName evidence="1">Uncharacterized protein</fullName>
    </submittedName>
</protein>
<dbReference type="AlphaFoldDB" id="A0A0B7B4J8"/>